<accession>A0ABQ2L9V9</accession>
<gene>
    <name evidence="2" type="ORF">GCM10010969_37030</name>
</gene>
<dbReference type="Proteomes" id="UP000606653">
    <property type="component" value="Unassembled WGS sequence"/>
</dbReference>
<dbReference type="Gene3D" id="2.170.120.40">
    <property type="entry name" value="YbbR-like domain"/>
    <property type="match status" value="2"/>
</dbReference>
<name>A0ABQ2L9V9_9BACL</name>
<dbReference type="RefSeq" id="WP_018978848.1">
    <property type="nucleotide sequence ID" value="NZ_BMLN01000014.1"/>
</dbReference>
<evidence type="ECO:0000313" key="2">
    <source>
        <dbReference type="EMBL" id="GGO08001.1"/>
    </source>
</evidence>
<dbReference type="InterPro" id="IPR053154">
    <property type="entry name" value="c-di-AMP_regulator"/>
</dbReference>
<dbReference type="Gene3D" id="2.170.120.30">
    <property type="match status" value="2"/>
</dbReference>
<comment type="caution">
    <text evidence="2">The sequence shown here is derived from an EMBL/GenBank/DDBJ whole genome shotgun (WGS) entry which is preliminary data.</text>
</comment>
<evidence type="ECO:0000313" key="3">
    <source>
        <dbReference type="Proteomes" id="UP000606653"/>
    </source>
</evidence>
<dbReference type="InterPro" id="IPR012505">
    <property type="entry name" value="YbbR"/>
</dbReference>
<feature type="compositionally biased region" description="Polar residues" evidence="1">
    <location>
        <begin position="434"/>
        <end position="444"/>
    </location>
</feature>
<sequence>MDKWLANNTAAKVIALAVAVLLWAMVHVDTDAPTITRTTQGNQTITNLAIEPYGFNDEKYVLQSITPQRVSVEISGQRSQMTSLLTSSEYQVKMDLSKISEPGQYTVPLEFDPPGGVELLSIEPSRVTITVEEKVTQEFDAVILTTGVPAEGFTELDPVFAEGNKVQVTLPASEMKQVQKIQGEMSVEGSNESVSGRVKLVAYANNGAVLDHAVIVPSSIKVQIPISSNVSSKTLPLNISYSGSLPNGLVLSGVQAETDQVKLYGPDSVLEGLDSFPPITVDLSKITKEGTSTFTKSLSAPTGVDRIEPSSIDYTVTVVPYEQKVIENVPITLTGQKEDMEVTITDPASKRMNVTVVGASERLSDITAEDINLTADISDLQAGTHHIQLDVILPDYIEMKDSSPLSITVEIASAAEETEPPAPETTSPEVDTPPDTQTPNQSGETTDPPNTDPAPPDTPANNNSVPNDNEINTEQPESTEDEKPAEGETTDPGQTQPSEGSGQDGEETPPEPGSESGGTGETEAP</sequence>
<reference evidence="3" key="1">
    <citation type="journal article" date="2019" name="Int. J. Syst. Evol. Microbiol.">
        <title>The Global Catalogue of Microorganisms (GCM) 10K type strain sequencing project: providing services to taxonomists for standard genome sequencing and annotation.</title>
        <authorList>
            <consortium name="The Broad Institute Genomics Platform"/>
            <consortium name="The Broad Institute Genome Sequencing Center for Infectious Disease"/>
            <person name="Wu L."/>
            <person name="Ma J."/>
        </authorList>
    </citation>
    <scope>NUCLEOTIDE SEQUENCE [LARGE SCALE GENOMIC DNA]</scope>
    <source>
        <strain evidence="3">CGMCC 1.6964</strain>
    </source>
</reference>
<feature type="region of interest" description="Disordered" evidence="1">
    <location>
        <begin position="415"/>
        <end position="525"/>
    </location>
</feature>
<dbReference type="PANTHER" id="PTHR37804">
    <property type="entry name" value="CDAA REGULATORY PROTEIN CDAR"/>
    <property type="match status" value="1"/>
</dbReference>
<proteinExistence type="predicted"/>
<dbReference type="Pfam" id="PF07949">
    <property type="entry name" value="YbbR"/>
    <property type="match status" value="4"/>
</dbReference>
<feature type="compositionally biased region" description="Gly residues" evidence="1">
    <location>
        <begin position="515"/>
        <end position="525"/>
    </location>
</feature>
<feature type="compositionally biased region" description="Polar residues" evidence="1">
    <location>
        <begin position="464"/>
        <end position="476"/>
    </location>
</feature>
<evidence type="ECO:0000256" key="1">
    <source>
        <dbReference type="SAM" id="MobiDB-lite"/>
    </source>
</evidence>
<feature type="compositionally biased region" description="Polar residues" evidence="1">
    <location>
        <begin position="491"/>
        <end position="501"/>
    </location>
</feature>
<keyword evidence="3" id="KW-1185">Reference proteome</keyword>
<dbReference type="PANTHER" id="PTHR37804:SF1">
    <property type="entry name" value="CDAA REGULATORY PROTEIN CDAR"/>
    <property type="match status" value="1"/>
</dbReference>
<dbReference type="EMBL" id="BMLN01000014">
    <property type="protein sequence ID" value="GGO08001.1"/>
    <property type="molecule type" value="Genomic_DNA"/>
</dbReference>
<organism evidence="2 3">
    <name type="scientific">Saccharibacillus kuerlensis</name>
    <dbReference type="NCBI Taxonomy" id="459527"/>
    <lineage>
        <taxon>Bacteria</taxon>
        <taxon>Bacillati</taxon>
        <taxon>Bacillota</taxon>
        <taxon>Bacilli</taxon>
        <taxon>Bacillales</taxon>
        <taxon>Paenibacillaceae</taxon>
        <taxon>Saccharibacillus</taxon>
    </lineage>
</organism>
<evidence type="ECO:0008006" key="4">
    <source>
        <dbReference type="Google" id="ProtNLM"/>
    </source>
</evidence>
<protein>
    <recommendedName>
        <fullName evidence="4">YbbR domain-containing protein</fullName>
    </recommendedName>
</protein>